<accession>A0A6A4H9G9</accession>
<dbReference type="Proteomes" id="UP000799118">
    <property type="component" value="Unassembled WGS sequence"/>
</dbReference>
<keyword evidence="2" id="KW-1185">Reference proteome</keyword>
<sequence>MKENQKRQVMIDPIIDDGITFPPFLPPTIMELLLPEELLQTVAECLAFDTPFVERQLPVLRWKYSIIELLSLSLVNHQLRRISMPFLFAFIRIKADSTDVERLIDRCVSNKTFAASIRSL</sequence>
<dbReference type="OrthoDB" id="3061864at2759"/>
<dbReference type="EMBL" id="ML769545">
    <property type="protein sequence ID" value="KAE9394701.1"/>
    <property type="molecule type" value="Genomic_DNA"/>
</dbReference>
<name>A0A6A4H9G9_9AGAR</name>
<proteinExistence type="predicted"/>
<gene>
    <name evidence="1" type="ORF">BT96DRAFT_181917</name>
</gene>
<dbReference type="AlphaFoldDB" id="A0A6A4H9G9"/>
<reference evidence="1" key="1">
    <citation type="journal article" date="2019" name="Environ. Microbiol.">
        <title>Fungal ecological strategies reflected in gene transcription - a case study of two litter decomposers.</title>
        <authorList>
            <person name="Barbi F."/>
            <person name="Kohler A."/>
            <person name="Barry K."/>
            <person name="Baskaran P."/>
            <person name="Daum C."/>
            <person name="Fauchery L."/>
            <person name="Ihrmark K."/>
            <person name="Kuo A."/>
            <person name="LaButti K."/>
            <person name="Lipzen A."/>
            <person name="Morin E."/>
            <person name="Grigoriev I.V."/>
            <person name="Henrissat B."/>
            <person name="Lindahl B."/>
            <person name="Martin F."/>
        </authorList>
    </citation>
    <scope>NUCLEOTIDE SEQUENCE</scope>
    <source>
        <strain evidence="1">JB14</strain>
    </source>
</reference>
<evidence type="ECO:0000313" key="1">
    <source>
        <dbReference type="EMBL" id="KAE9394701.1"/>
    </source>
</evidence>
<evidence type="ECO:0000313" key="2">
    <source>
        <dbReference type="Proteomes" id="UP000799118"/>
    </source>
</evidence>
<evidence type="ECO:0008006" key="3">
    <source>
        <dbReference type="Google" id="ProtNLM"/>
    </source>
</evidence>
<organism evidence="1 2">
    <name type="scientific">Gymnopus androsaceus JB14</name>
    <dbReference type="NCBI Taxonomy" id="1447944"/>
    <lineage>
        <taxon>Eukaryota</taxon>
        <taxon>Fungi</taxon>
        <taxon>Dikarya</taxon>
        <taxon>Basidiomycota</taxon>
        <taxon>Agaricomycotina</taxon>
        <taxon>Agaricomycetes</taxon>
        <taxon>Agaricomycetidae</taxon>
        <taxon>Agaricales</taxon>
        <taxon>Marasmiineae</taxon>
        <taxon>Omphalotaceae</taxon>
        <taxon>Gymnopus</taxon>
    </lineage>
</organism>
<protein>
    <recommendedName>
        <fullName evidence="3">F-box domain-containing protein</fullName>
    </recommendedName>
</protein>